<organism evidence="2 3">
    <name type="scientific">Coemansia spiralis</name>
    <dbReference type="NCBI Taxonomy" id="417178"/>
    <lineage>
        <taxon>Eukaryota</taxon>
        <taxon>Fungi</taxon>
        <taxon>Fungi incertae sedis</taxon>
        <taxon>Zoopagomycota</taxon>
        <taxon>Kickxellomycotina</taxon>
        <taxon>Kickxellomycetes</taxon>
        <taxon>Kickxellales</taxon>
        <taxon>Kickxellaceae</taxon>
        <taxon>Coemansia</taxon>
    </lineage>
</organism>
<feature type="non-terminal residue" evidence="2">
    <location>
        <position position="1"/>
    </location>
</feature>
<evidence type="ECO:0000256" key="1">
    <source>
        <dbReference type="SAM" id="MobiDB-lite"/>
    </source>
</evidence>
<name>A0A9W8L1P7_9FUNG</name>
<gene>
    <name evidence="2" type="ORF">IWW39_006237</name>
</gene>
<evidence type="ECO:0000313" key="2">
    <source>
        <dbReference type="EMBL" id="KAJ2681781.1"/>
    </source>
</evidence>
<reference evidence="2" key="1">
    <citation type="submission" date="2022-07" db="EMBL/GenBank/DDBJ databases">
        <title>Phylogenomic reconstructions and comparative analyses of Kickxellomycotina fungi.</title>
        <authorList>
            <person name="Reynolds N.K."/>
            <person name="Stajich J.E."/>
            <person name="Barry K."/>
            <person name="Grigoriev I.V."/>
            <person name="Crous P."/>
            <person name="Smith M.E."/>
        </authorList>
    </citation>
    <scope>NUCLEOTIDE SEQUENCE</scope>
    <source>
        <strain evidence="2">CBS 109367</strain>
    </source>
</reference>
<dbReference type="EMBL" id="JANBTX010000553">
    <property type="protein sequence ID" value="KAJ2681781.1"/>
    <property type="molecule type" value="Genomic_DNA"/>
</dbReference>
<sequence length="239" mass="25838">AAQAFAYTRFYTVGGRLTAITSKFKAKAKAVDQDFDADIANYEYNPVGFAAAGNRYSIISFAGSNLEFDEDTDSSSLDVRPEEDGPRLTGSPTDDDSSDTISSNDDNSSHSNSAANRDADVCSIASTNSMLPEALAVAKIAEPLYERLSDRDRSLVTAALGVILDANAGVKVLRCMNMKVYQVLFVVERCRDSGNKAVTIEALLMAASIHWLGMGKAVHWVYPMIVDYCRTAIHDKGLA</sequence>
<proteinExistence type="predicted"/>
<keyword evidence="3" id="KW-1185">Reference proteome</keyword>
<dbReference type="OrthoDB" id="5545256at2759"/>
<dbReference type="Proteomes" id="UP001151516">
    <property type="component" value="Unassembled WGS sequence"/>
</dbReference>
<dbReference type="AlphaFoldDB" id="A0A9W8L1P7"/>
<feature type="region of interest" description="Disordered" evidence="1">
    <location>
        <begin position="69"/>
        <end position="117"/>
    </location>
</feature>
<accession>A0A9W8L1P7</accession>
<protein>
    <submittedName>
        <fullName evidence="2">Uncharacterized protein</fullName>
    </submittedName>
</protein>
<evidence type="ECO:0000313" key="3">
    <source>
        <dbReference type="Proteomes" id="UP001151516"/>
    </source>
</evidence>
<feature type="compositionally biased region" description="Low complexity" evidence="1">
    <location>
        <begin position="99"/>
        <end position="116"/>
    </location>
</feature>
<comment type="caution">
    <text evidence="2">The sequence shown here is derived from an EMBL/GenBank/DDBJ whole genome shotgun (WGS) entry which is preliminary data.</text>
</comment>